<name>A0A445AYG0_ARAHY</name>
<dbReference type="GO" id="GO:0006355">
    <property type="term" value="P:regulation of DNA-templated transcription"/>
    <property type="evidence" value="ECO:0007669"/>
    <property type="project" value="UniProtKB-UniRule"/>
</dbReference>
<gene>
    <name evidence="3" type="ORF">Ahy_B01g056269</name>
</gene>
<keyword evidence="1" id="KW-0863">Zinc-finger</keyword>
<dbReference type="GO" id="GO:0005634">
    <property type="term" value="C:nucleus"/>
    <property type="evidence" value="ECO:0007669"/>
    <property type="project" value="UniProtKB-SubCell"/>
</dbReference>
<keyword evidence="4" id="KW-1185">Reference proteome</keyword>
<evidence type="ECO:0000256" key="2">
    <source>
        <dbReference type="SAM" id="MobiDB-lite"/>
    </source>
</evidence>
<dbReference type="EMBL" id="SDMP01000011">
    <property type="protein sequence ID" value="RYR31472.1"/>
    <property type="molecule type" value="Genomic_DNA"/>
</dbReference>
<evidence type="ECO:0000256" key="1">
    <source>
        <dbReference type="RuleBase" id="RU367018"/>
    </source>
</evidence>
<dbReference type="Proteomes" id="UP000289738">
    <property type="component" value="Chromosome B01"/>
</dbReference>
<accession>A0A445AYG0</accession>
<organism evidence="3 4">
    <name type="scientific">Arachis hypogaea</name>
    <name type="common">Peanut</name>
    <dbReference type="NCBI Taxonomy" id="3818"/>
    <lineage>
        <taxon>Eukaryota</taxon>
        <taxon>Viridiplantae</taxon>
        <taxon>Streptophyta</taxon>
        <taxon>Embryophyta</taxon>
        <taxon>Tracheophyta</taxon>
        <taxon>Spermatophyta</taxon>
        <taxon>Magnoliopsida</taxon>
        <taxon>eudicotyledons</taxon>
        <taxon>Gunneridae</taxon>
        <taxon>Pentapetalae</taxon>
        <taxon>rosids</taxon>
        <taxon>fabids</taxon>
        <taxon>Fabales</taxon>
        <taxon>Fabaceae</taxon>
        <taxon>Papilionoideae</taxon>
        <taxon>50 kb inversion clade</taxon>
        <taxon>dalbergioids sensu lato</taxon>
        <taxon>Dalbergieae</taxon>
        <taxon>Pterocarpus clade</taxon>
        <taxon>Arachis</taxon>
    </lineage>
</organism>
<comment type="subcellular location">
    <subcellularLocation>
        <location evidence="1">Nucleus</location>
    </subcellularLocation>
</comment>
<comment type="similarity">
    <text evidence="1">Belongs to the FHY3/FAR1 family.</text>
</comment>
<comment type="caution">
    <text evidence="3">The sequence shown here is derived from an EMBL/GenBank/DDBJ whole genome shotgun (WGS) entry which is preliminary data.</text>
</comment>
<dbReference type="PANTHER" id="PTHR31669:SF283">
    <property type="entry name" value="PROTEIN FAR1-RELATED SEQUENCE"/>
    <property type="match status" value="1"/>
</dbReference>
<keyword evidence="1" id="KW-0862">Zinc</keyword>
<feature type="region of interest" description="Disordered" evidence="2">
    <location>
        <begin position="219"/>
        <end position="243"/>
    </location>
</feature>
<evidence type="ECO:0000313" key="3">
    <source>
        <dbReference type="EMBL" id="RYR31472.1"/>
    </source>
</evidence>
<keyword evidence="1" id="KW-0479">Metal-binding</keyword>
<keyword evidence="1" id="KW-0539">Nucleus</keyword>
<dbReference type="GO" id="GO:0008270">
    <property type="term" value="F:zinc ion binding"/>
    <property type="evidence" value="ECO:0007669"/>
    <property type="project" value="UniProtKB-UniRule"/>
</dbReference>
<sequence>MFITRNSSLIQFVKQYNNCLKSTKHKERESDTADFYTDILCATKSSIEAQFQHVYTHAKFRKVQAQFRGKSALGYAVYEIVEHVSNSTFNKFAVTYDTISIQVKWQCLLFESRGILYCHFLSVLSFEQVNKISPRYILERWSKNVKRRHTHIKSSHDEPLLEPKSRRFDDLELTAILHRVYDNAMTEMQEYKAKSKGKYSLSHHDASLEDINELQSPPRIRVRGRPNNRLGPNTEKQIAHASKKKKDLTELNLFYSGSVVQSNFNHYHGYVMNYQFRDSVA</sequence>
<dbReference type="AlphaFoldDB" id="A0A445AYG0"/>
<dbReference type="InterPro" id="IPR031052">
    <property type="entry name" value="FHY3/FAR1"/>
</dbReference>
<evidence type="ECO:0000313" key="4">
    <source>
        <dbReference type="Proteomes" id="UP000289738"/>
    </source>
</evidence>
<proteinExistence type="inferred from homology"/>
<dbReference type="PANTHER" id="PTHR31669">
    <property type="entry name" value="PROTEIN FAR1-RELATED SEQUENCE 10-RELATED"/>
    <property type="match status" value="1"/>
</dbReference>
<protein>
    <recommendedName>
        <fullName evidence="1">Protein FAR1-RELATED SEQUENCE</fullName>
    </recommendedName>
</protein>
<reference evidence="3 4" key="1">
    <citation type="submission" date="2019-01" db="EMBL/GenBank/DDBJ databases">
        <title>Sequencing of cultivated peanut Arachis hypogaea provides insights into genome evolution and oil improvement.</title>
        <authorList>
            <person name="Chen X."/>
        </authorList>
    </citation>
    <scope>NUCLEOTIDE SEQUENCE [LARGE SCALE GENOMIC DNA]</scope>
    <source>
        <strain evidence="4">cv. Fuhuasheng</strain>
        <tissue evidence="3">Leaves</tissue>
    </source>
</reference>
<comment type="function">
    <text evidence="1">Putative transcription activator involved in regulating light control of development.</text>
</comment>